<proteinExistence type="predicted"/>
<dbReference type="EMBL" id="LAZR01001113">
    <property type="protein sequence ID" value="KKN50419.1"/>
    <property type="molecule type" value="Genomic_DNA"/>
</dbReference>
<gene>
    <name evidence="1" type="ORF">LCGC14_0632490</name>
</gene>
<sequence length="42" mass="5044">MNQFENLTIGKIAKLTEEYIMENEHPTMEEQLKRFGDEKRNS</sequence>
<evidence type="ECO:0000313" key="1">
    <source>
        <dbReference type="EMBL" id="KKN50419.1"/>
    </source>
</evidence>
<dbReference type="AlphaFoldDB" id="A0A0F9R6Q3"/>
<comment type="caution">
    <text evidence="1">The sequence shown here is derived from an EMBL/GenBank/DDBJ whole genome shotgun (WGS) entry which is preliminary data.</text>
</comment>
<organism evidence="1">
    <name type="scientific">marine sediment metagenome</name>
    <dbReference type="NCBI Taxonomy" id="412755"/>
    <lineage>
        <taxon>unclassified sequences</taxon>
        <taxon>metagenomes</taxon>
        <taxon>ecological metagenomes</taxon>
    </lineage>
</organism>
<protein>
    <submittedName>
        <fullName evidence="1">Uncharacterized protein</fullName>
    </submittedName>
</protein>
<reference evidence="1" key="1">
    <citation type="journal article" date="2015" name="Nature">
        <title>Complex archaea that bridge the gap between prokaryotes and eukaryotes.</title>
        <authorList>
            <person name="Spang A."/>
            <person name="Saw J.H."/>
            <person name="Jorgensen S.L."/>
            <person name="Zaremba-Niedzwiedzka K."/>
            <person name="Martijn J."/>
            <person name="Lind A.E."/>
            <person name="van Eijk R."/>
            <person name="Schleper C."/>
            <person name="Guy L."/>
            <person name="Ettema T.J."/>
        </authorList>
    </citation>
    <scope>NUCLEOTIDE SEQUENCE</scope>
</reference>
<accession>A0A0F9R6Q3</accession>
<name>A0A0F9R6Q3_9ZZZZ</name>